<dbReference type="InterPro" id="IPR021607">
    <property type="entry name" value="DUF3224"/>
</dbReference>
<evidence type="ECO:0000313" key="1">
    <source>
        <dbReference type="EMBL" id="KAB7836853.1"/>
    </source>
</evidence>
<comment type="caution">
    <text evidence="1">The sequence shown here is derived from an EMBL/GenBank/DDBJ whole genome shotgun (WGS) entry which is preliminary data.</text>
</comment>
<dbReference type="AlphaFoldDB" id="A0A5N5W2J1"/>
<dbReference type="InterPro" id="IPR023159">
    <property type="entry name" value="SO1590-like_sf"/>
</dbReference>
<dbReference type="EMBL" id="VOKX01000098">
    <property type="protein sequence ID" value="KAB7836853.1"/>
    <property type="molecule type" value="Genomic_DNA"/>
</dbReference>
<name>A0A5N5W2J1_STRMB</name>
<organism evidence="1 2">
    <name type="scientific">Streptomyces mobaraensis</name>
    <name type="common">Streptoverticillium mobaraense</name>
    <dbReference type="NCBI Taxonomy" id="35621"/>
    <lineage>
        <taxon>Bacteria</taxon>
        <taxon>Bacillati</taxon>
        <taxon>Actinomycetota</taxon>
        <taxon>Actinomycetes</taxon>
        <taxon>Kitasatosporales</taxon>
        <taxon>Streptomycetaceae</taxon>
        <taxon>Streptomyces</taxon>
    </lineage>
</organism>
<dbReference type="Pfam" id="PF11528">
    <property type="entry name" value="DUF3224"/>
    <property type="match status" value="1"/>
</dbReference>
<proteinExistence type="predicted"/>
<keyword evidence="2" id="KW-1185">Reference proteome</keyword>
<dbReference type="RefSeq" id="WP_152264908.1">
    <property type="nucleotide sequence ID" value="NZ_VOKX01000098.1"/>
</dbReference>
<accession>A0A5N5W2J1</accession>
<protein>
    <submittedName>
        <fullName evidence="1">DUF3224 domain-containing protein</fullName>
    </submittedName>
</protein>
<gene>
    <name evidence="1" type="ORF">FRZ00_23995</name>
</gene>
<dbReference type="OrthoDB" id="7947478at2"/>
<evidence type="ECO:0000313" key="2">
    <source>
        <dbReference type="Proteomes" id="UP000327000"/>
    </source>
</evidence>
<dbReference type="SUPFAM" id="SSF159238">
    <property type="entry name" value="SO1590-like"/>
    <property type="match status" value="1"/>
</dbReference>
<reference evidence="1 2" key="1">
    <citation type="journal article" date="2019" name="Microb. Cell Fact.">
        <title>Exploring novel herbicidin analogues by transcriptional regulator overexpression and MS/MS molecular networking.</title>
        <authorList>
            <person name="Shi Y."/>
            <person name="Gu R."/>
            <person name="Li Y."/>
            <person name="Wang X."/>
            <person name="Ren W."/>
            <person name="Li X."/>
            <person name="Wang L."/>
            <person name="Xie Y."/>
            <person name="Hong B."/>
        </authorList>
    </citation>
    <scope>NUCLEOTIDE SEQUENCE [LARGE SCALE GENOMIC DNA]</scope>
    <source>
        <strain evidence="1 2">US-43</strain>
    </source>
</reference>
<dbReference type="Gene3D" id="2.40.350.10">
    <property type="entry name" value="SO1590-like"/>
    <property type="match status" value="1"/>
</dbReference>
<dbReference type="Proteomes" id="UP000327000">
    <property type="component" value="Unassembled WGS sequence"/>
</dbReference>
<sequence>MTAHTDSTFTFLDWDEHELGRTEGGTRLARATVRNTYTGVIEATGTHCAYTLAYAPDGTGAFSGHQLFEGAVAGRKGGFVVREEGTFDERGTVRCSFEVVPGSGSGELAGLTGSGSYTAEHGVRAVPYRFEHSAR</sequence>